<keyword evidence="5" id="KW-0726">Sexual differentiation</keyword>
<dbReference type="PANTHER" id="PTHR10556">
    <property type="entry name" value="3-OXO-5-ALPHA-STEROID 4-DEHYDROGENASE"/>
    <property type="match status" value="1"/>
</dbReference>
<organism evidence="13 14">
    <name type="scientific">Anabarilius grahami</name>
    <name type="common">Kanglang fish</name>
    <name type="synonym">Barilius grahami</name>
    <dbReference type="NCBI Taxonomy" id="495550"/>
    <lineage>
        <taxon>Eukaryota</taxon>
        <taxon>Metazoa</taxon>
        <taxon>Chordata</taxon>
        <taxon>Craniata</taxon>
        <taxon>Vertebrata</taxon>
        <taxon>Euteleostomi</taxon>
        <taxon>Actinopterygii</taxon>
        <taxon>Neopterygii</taxon>
        <taxon>Teleostei</taxon>
        <taxon>Ostariophysi</taxon>
        <taxon>Cypriniformes</taxon>
        <taxon>Xenocyprididae</taxon>
        <taxon>Xenocypridinae</taxon>
        <taxon>Xenocypridinae incertae sedis</taxon>
        <taxon>Anabarilius</taxon>
    </lineage>
</organism>
<comment type="similarity">
    <text evidence="2">Belongs to the steroid 5-alpha reductase family.</text>
</comment>
<name>A0A3N0YL69_ANAGA</name>
<evidence type="ECO:0000313" key="13">
    <source>
        <dbReference type="EMBL" id="ROL46528.1"/>
    </source>
</evidence>
<dbReference type="PANTHER" id="PTHR10556:SF37">
    <property type="entry name" value="3-OXO-5-ALPHA-STEROID 4-DEHYDROGENASE 2"/>
    <property type="match status" value="1"/>
</dbReference>
<evidence type="ECO:0000256" key="5">
    <source>
        <dbReference type="ARBA" id="ARBA00022928"/>
    </source>
</evidence>
<dbReference type="Proteomes" id="UP000281406">
    <property type="component" value="Unassembled WGS sequence"/>
</dbReference>
<sequence length="342" mass="38891">MICQENTIHYGSWAFVVGGLLYLLRQMTTHTPYGRYVDTKSPGIMVPASAGWFIQEFPSFLVPVLLFLTTESLPGIGRHLLLWTFCLHYFQRTFVYSLLTKGRPSPLHIVVSAVIFCCVNGFLQGHYMLHCTQYHTEWHRDTRFITGVLMFFSGMAINIHSDYILRNLRKPGEVSYKIPRGGMFELVSGANFFGEIIEWCGYAVASWSFPAFSFALFTICSIGPRAYHHHSTFALDLPFCAHRTLHRLLQEPCAKMDTSKRTTGNPKPVLPKPALVSHLLLVSIHQKWPKEGTVVNWRQGHGRPRLIDARGERRLARVVRSNRRATVAQTAQEVNAGSDRKV</sequence>
<evidence type="ECO:0000313" key="14">
    <source>
        <dbReference type="Proteomes" id="UP000281406"/>
    </source>
</evidence>
<comment type="subcellular location">
    <subcellularLocation>
        <location evidence="1">Microsome membrane</location>
        <topology evidence="1">Multi-pass membrane protein</topology>
    </subcellularLocation>
</comment>
<evidence type="ECO:0000256" key="3">
    <source>
        <dbReference type="ARBA" id="ARBA00012049"/>
    </source>
</evidence>
<dbReference type="EMBL" id="RJVU01037554">
    <property type="protein sequence ID" value="ROL46528.1"/>
    <property type="molecule type" value="Genomic_DNA"/>
</dbReference>
<dbReference type="OrthoDB" id="5788137at2759"/>
<gene>
    <name evidence="13" type="ORF">DPX16_21712</name>
</gene>
<proteinExistence type="inferred from homology"/>
<accession>A0A3N0YL69</accession>
<evidence type="ECO:0000256" key="7">
    <source>
        <dbReference type="ARBA" id="ARBA00023002"/>
    </source>
</evidence>
<dbReference type="GO" id="GO:0006702">
    <property type="term" value="P:androgen biosynthetic process"/>
    <property type="evidence" value="ECO:0007669"/>
    <property type="project" value="UniProtKB-ARBA"/>
</dbReference>
<reference evidence="13 14" key="1">
    <citation type="submission" date="2018-10" db="EMBL/GenBank/DDBJ databases">
        <title>Genome assembly for a Yunnan-Guizhou Plateau 3E fish, Anabarilius grahami (Regan), and its evolutionary and genetic applications.</title>
        <authorList>
            <person name="Jiang W."/>
        </authorList>
    </citation>
    <scope>NUCLEOTIDE SEQUENCE [LARGE SCALE GENOMIC DNA]</scope>
    <source>
        <strain evidence="13">AG-KIZ</strain>
        <tissue evidence="13">Muscle</tissue>
    </source>
</reference>
<evidence type="ECO:0000256" key="6">
    <source>
        <dbReference type="ARBA" id="ARBA00022989"/>
    </source>
</evidence>
<dbReference type="FunFam" id="1.20.120.1630:FF:000002">
    <property type="entry name" value="Steroid 5 alpha-reductase 1"/>
    <property type="match status" value="1"/>
</dbReference>
<evidence type="ECO:0000256" key="11">
    <source>
        <dbReference type="SAM" id="Phobius"/>
    </source>
</evidence>
<dbReference type="InterPro" id="IPR039357">
    <property type="entry name" value="SRD5A/TECR"/>
</dbReference>
<evidence type="ECO:0000259" key="12">
    <source>
        <dbReference type="Pfam" id="PF02544"/>
    </source>
</evidence>
<dbReference type="EC" id="1.3.1.22" evidence="3"/>
<dbReference type="GO" id="GO:0047751">
    <property type="term" value="F:3-oxo-5-alpha-steroid 4-dehydrogenase (NADP+) activity"/>
    <property type="evidence" value="ECO:0007669"/>
    <property type="project" value="UniProtKB-EC"/>
</dbReference>
<protein>
    <recommendedName>
        <fullName evidence="3">3-oxo-5alpha-steroid 4-dehydrogenase (NADP(+))</fullName>
        <ecNumber evidence="3">1.3.1.22</ecNumber>
    </recommendedName>
</protein>
<evidence type="ECO:0000256" key="4">
    <source>
        <dbReference type="ARBA" id="ARBA00022692"/>
    </source>
</evidence>
<keyword evidence="6 11" id="KW-1133">Transmembrane helix</keyword>
<dbReference type="AlphaFoldDB" id="A0A3N0YL69"/>
<feature type="transmembrane region" description="Helical" evidence="11">
    <location>
        <begin position="144"/>
        <end position="161"/>
    </location>
</feature>
<evidence type="ECO:0000256" key="8">
    <source>
        <dbReference type="ARBA" id="ARBA00023136"/>
    </source>
</evidence>
<comment type="catalytic activity">
    <reaction evidence="9">
        <text>5alpha-pregnane-3,20-dione + NADP(+) = progesterone + NADPH + H(+)</text>
        <dbReference type="Rhea" id="RHEA:21952"/>
        <dbReference type="ChEBI" id="CHEBI:15378"/>
        <dbReference type="ChEBI" id="CHEBI:17026"/>
        <dbReference type="ChEBI" id="CHEBI:28952"/>
        <dbReference type="ChEBI" id="CHEBI:57783"/>
        <dbReference type="ChEBI" id="CHEBI:58349"/>
        <dbReference type="EC" id="1.3.1.22"/>
    </reaction>
    <physiologicalReaction direction="right-to-left" evidence="9">
        <dbReference type="Rhea" id="RHEA:21954"/>
    </physiologicalReaction>
</comment>
<comment type="catalytic activity">
    <reaction evidence="10">
        <text>17beta-hydroxy-5alpha-androstan-3-one + NADP(+) = testosterone + NADPH + H(+)</text>
        <dbReference type="Rhea" id="RHEA:50820"/>
        <dbReference type="ChEBI" id="CHEBI:15378"/>
        <dbReference type="ChEBI" id="CHEBI:16330"/>
        <dbReference type="ChEBI" id="CHEBI:17347"/>
        <dbReference type="ChEBI" id="CHEBI:57783"/>
        <dbReference type="ChEBI" id="CHEBI:58349"/>
        <dbReference type="EC" id="1.3.1.22"/>
    </reaction>
    <physiologicalReaction direction="right-to-left" evidence="10">
        <dbReference type="Rhea" id="RHEA:50822"/>
    </physiologicalReaction>
</comment>
<evidence type="ECO:0000256" key="9">
    <source>
        <dbReference type="ARBA" id="ARBA00048292"/>
    </source>
</evidence>
<keyword evidence="8 11" id="KW-0472">Membrane</keyword>
<keyword evidence="4 11" id="KW-0812">Transmembrane</keyword>
<feature type="transmembrane region" description="Helical" evidence="11">
    <location>
        <begin position="44"/>
        <end position="68"/>
    </location>
</feature>
<evidence type="ECO:0000256" key="2">
    <source>
        <dbReference type="ARBA" id="ARBA00007742"/>
    </source>
</evidence>
<evidence type="ECO:0000256" key="1">
    <source>
        <dbReference type="ARBA" id="ARBA00004154"/>
    </source>
</evidence>
<feature type="transmembrane region" description="Helical" evidence="11">
    <location>
        <begin position="105"/>
        <end position="123"/>
    </location>
</feature>
<comment type="caution">
    <text evidence="13">The sequence shown here is derived from an EMBL/GenBank/DDBJ whole genome shotgun (WGS) entry which is preliminary data.</text>
</comment>
<dbReference type="PROSITE" id="PS50244">
    <property type="entry name" value="S5A_REDUCTASE"/>
    <property type="match status" value="1"/>
</dbReference>
<evidence type="ECO:0000256" key="10">
    <source>
        <dbReference type="ARBA" id="ARBA00049397"/>
    </source>
</evidence>
<keyword evidence="5" id="KW-0221">Differentiation</keyword>
<dbReference type="GO" id="GO:0007548">
    <property type="term" value="P:sex differentiation"/>
    <property type="evidence" value="ECO:0007669"/>
    <property type="project" value="UniProtKB-KW"/>
</dbReference>
<feature type="domain" description="3-oxo-5-alpha-steroid 4-dehydrogenase C-terminal" evidence="12">
    <location>
        <begin position="104"/>
        <end position="232"/>
    </location>
</feature>
<feature type="transmembrane region" description="Helical" evidence="11">
    <location>
        <begin position="7"/>
        <end position="24"/>
    </location>
</feature>
<dbReference type="InterPro" id="IPR001104">
    <property type="entry name" value="3-oxo-5_a-steroid_4-DH_C"/>
</dbReference>
<dbReference type="Pfam" id="PF02544">
    <property type="entry name" value="Steroid_dh"/>
    <property type="match status" value="1"/>
</dbReference>
<feature type="transmembrane region" description="Helical" evidence="11">
    <location>
        <begin position="80"/>
        <end position="99"/>
    </location>
</feature>
<keyword evidence="7" id="KW-0560">Oxidoreductase</keyword>
<keyword evidence="14" id="KW-1185">Reference proteome</keyword>